<evidence type="ECO:0000259" key="1">
    <source>
        <dbReference type="Pfam" id="PF13579"/>
    </source>
</evidence>
<name>A0A0N7I830_AZOBR</name>
<evidence type="ECO:0000313" key="4">
    <source>
        <dbReference type="Proteomes" id="UP000298774"/>
    </source>
</evidence>
<dbReference type="CDD" id="cd03794">
    <property type="entry name" value="GT4_WbuB-like"/>
    <property type="match status" value="1"/>
</dbReference>
<dbReference type="GeneID" id="56452175"/>
<dbReference type="Proteomes" id="UP001277471">
    <property type="component" value="Unassembled WGS sequence"/>
</dbReference>
<sequence>MPDDSTPLRTPVSEGPAAPAILPPSVLLVAMSYWPEPAGSAPMMTDLATAFAAAGTDMTVLTARPNYPGQAIYDGYADGAEDRRTVNGVRIERLLTIPPKGGGMKARLIHEGVLHAGFLAARARGRVAPHKAVLSLCPSIFSVAVADRFRAPGGRHIAIVHDIQSGLAGALGMGGGAALKAIQAVERTALNRADGIVVLSEAMADVLRDLGVRRPITVIPPHVDADAVRPLPRPEGQPPTVLYSGAFARKQGLDQVLEMARHLHALRPDARVLMRGQGGLEEELKAQAKAMALPNVEFAPLIPSDRLGEGLAEGDVHLVPQRPEGAAFAMPGKAVTILAAGRPFVCTCLPGSALDRLGTEIDAFRRTPPDAPEAMAQAVAELLNDPARSAAMGRRGRAWVEGNASRSAVLARYAALLLGDDAA</sequence>
<dbReference type="EMBL" id="JAWXYC010000004">
    <property type="protein sequence ID" value="MDX5954955.1"/>
    <property type="molecule type" value="Genomic_DNA"/>
</dbReference>
<feature type="domain" description="Glycosyltransferase subfamily 4-like N-terminal" evidence="1">
    <location>
        <begin position="39"/>
        <end position="221"/>
    </location>
</feature>
<dbReference type="Pfam" id="PF13692">
    <property type="entry name" value="Glyco_trans_1_4"/>
    <property type="match status" value="1"/>
</dbReference>
<dbReference type="GO" id="GO:0016757">
    <property type="term" value="F:glycosyltransferase activity"/>
    <property type="evidence" value="ECO:0007669"/>
    <property type="project" value="UniProtKB-ARBA"/>
</dbReference>
<dbReference type="PANTHER" id="PTHR12526">
    <property type="entry name" value="GLYCOSYLTRANSFERASE"/>
    <property type="match status" value="1"/>
</dbReference>
<reference evidence="2 5" key="2">
    <citation type="submission" date="2023-11" db="EMBL/GenBank/DDBJ databases">
        <title>MicrobeMod: A computational toolkit for identifying prokaryotic methylation and restriction-modification with nanopore sequencing.</title>
        <authorList>
            <person name="Crits-Christoph A."/>
            <person name="Kang S.C."/>
            <person name="Lee H."/>
            <person name="Ostrov N."/>
        </authorList>
    </citation>
    <scope>NUCLEOTIDE SEQUENCE [LARGE SCALE GENOMIC DNA]</scope>
    <source>
        <strain evidence="2 5">ATCC 29145</strain>
    </source>
</reference>
<proteinExistence type="predicted"/>
<evidence type="ECO:0000313" key="5">
    <source>
        <dbReference type="Proteomes" id="UP001277471"/>
    </source>
</evidence>
<dbReference type="RefSeq" id="WP_035671170.1">
    <property type="nucleotide sequence ID" value="NZ_CP012914.1"/>
</dbReference>
<keyword evidence="5" id="KW-1185">Reference proteome</keyword>
<evidence type="ECO:0000313" key="3">
    <source>
        <dbReference type="EMBL" id="QCO08739.1"/>
    </source>
</evidence>
<dbReference type="Gene3D" id="3.40.50.2000">
    <property type="entry name" value="Glycogen Phosphorylase B"/>
    <property type="match status" value="2"/>
</dbReference>
<accession>A0A0N7I830</accession>
<protein>
    <submittedName>
        <fullName evidence="3">Glycosyltransferase WbuB</fullName>
    </submittedName>
    <submittedName>
        <fullName evidence="2">Glycosyltransferase family 4 protein</fullName>
    </submittedName>
</protein>
<dbReference type="SUPFAM" id="SSF53756">
    <property type="entry name" value="UDP-Glycosyltransferase/glycogen phosphorylase"/>
    <property type="match status" value="1"/>
</dbReference>
<dbReference type="Pfam" id="PF13579">
    <property type="entry name" value="Glyco_trans_4_4"/>
    <property type="match status" value="1"/>
</dbReference>
<dbReference type="KEGG" id="abf:AMK58_12365"/>
<evidence type="ECO:0000313" key="2">
    <source>
        <dbReference type="EMBL" id="MDX5954955.1"/>
    </source>
</evidence>
<dbReference type="EMBL" id="CP032339">
    <property type="protein sequence ID" value="QCO08739.1"/>
    <property type="molecule type" value="Genomic_DNA"/>
</dbReference>
<dbReference type="InterPro" id="IPR028098">
    <property type="entry name" value="Glyco_trans_4-like_N"/>
</dbReference>
<gene>
    <name evidence="3" type="ORF">D3868_06575</name>
    <name evidence="2" type="ORF">SIM66_27680</name>
</gene>
<organism evidence="3 4">
    <name type="scientific">Azospirillum brasilense</name>
    <dbReference type="NCBI Taxonomy" id="192"/>
    <lineage>
        <taxon>Bacteria</taxon>
        <taxon>Pseudomonadati</taxon>
        <taxon>Pseudomonadota</taxon>
        <taxon>Alphaproteobacteria</taxon>
        <taxon>Rhodospirillales</taxon>
        <taxon>Azospirillaceae</taxon>
        <taxon>Azospirillum</taxon>
    </lineage>
</organism>
<reference evidence="3 4" key="1">
    <citation type="submission" date="2018-09" db="EMBL/GenBank/DDBJ databases">
        <title>Whole genome based analysis of evolution and adaptive divergence in Indian and Brazilian strains of Azospirillum brasilense.</title>
        <authorList>
            <person name="Singh C."/>
            <person name="Tripathi A.K."/>
        </authorList>
    </citation>
    <scope>NUCLEOTIDE SEQUENCE [LARGE SCALE GENOMIC DNA]</scope>
    <source>
        <strain evidence="3 4">MTCC4038</strain>
    </source>
</reference>
<dbReference type="AlphaFoldDB" id="A0A0N7I830"/>
<keyword evidence="3" id="KW-0808">Transferase</keyword>
<dbReference type="Proteomes" id="UP000298774">
    <property type="component" value="Chromosome"/>
</dbReference>